<keyword evidence="2" id="KW-1185">Reference proteome</keyword>
<dbReference type="InterPro" id="IPR022573">
    <property type="entry name" value="DUF2887"/>
</dbReference>
<dbReference type="InterPro" id="IPR010106">
    <property type="entry name" value="RpnA"/>
</dbReference>
<dbReference type="NCBIfam" id="TIGR01784">
    <property type="entry name" value="T_den_put_tspse"/>
    <property type="match status" value="1"/>
</dbReference>
<sequence>MRRDAIFYTIFKRSPWLLFELVEQPPTEARNYRFESVEVKEPTFRIDGVFLPPPDATQRTVFFAEVQFQNDELLYHRFFAESLLYVYRNPSLYDDWYGVVIFPNRSLEPENTNIHRSLLNGEQVRRIYLDELGSPDEQPVGISLMQLTTATEAQMVERAKQLIERVQSEQTGTLAKDDIIDVITTIVVYKFAQLSREEVEAMLGVKLEETKVYQEAEAKGRVKGREEGREELKLELVPRMLARGMTQQEVADLLGLAIAQVEQAAQS</sequence>
<dbReference type="Proteomes" id="UP000629098">
    <property type="component" value="Unassembled WGS sequence"/>
</dbReference>
<evidence type="ECO:0000313" key="2">
    <source>
        <dbReference type="Proteomes" id="UP000629098"/>
    </source>
</evidence>
<dbReference type="AlphaFoldDB" id="A0A8J6XD50"/>
<gene>
    <name evidence="1" type="ORF">ICL16_02585</name>
</gene>
<dbReference type="EMBL" id="JACXAE010000013">
    <property type="protein sequence ID" value="MBD2771038.1"/>
    <property type="molecule type" value="Genomic_DNA"/>
</dbReference>
<accession>A0A8J6XD50</accession>
<dbReference type="RefSeq" id="WP_190825334.1">
    <property type="nucleotide sequence ID" value="NZ_CAWPPI010000013.1"/>
</dbReference>
<organism evidence="1 2">
    <name type="scientific">Iningainema tapete BLCC-T55</name>
    <dbReference type="NCBI Taxonomy" id="2748662"/>
    <lineage>
        <taxon>Bacteria</taxon>
        <taxon>Bacillati</taxon>
        <taxon>Cyanobacteriota</taxon>
        <taxon>Cyanophyceae</taxon>
        <taxon>Nostocales</taxon>
        <taxon>Scytonemataceae</taxon>
        <taxon>Iningainema tapete</taxon>
    </lineage>
</organism>
<comment type="caution">
    <text evidence="1">The sequence shown here is derived from an EMBL/GenBank/DDBJ whole genome shotgun (WGS) entry which is preliminary data.</text>
</comment>
<protein>
    <submittedName>
        <fullName evidence="1">Rpn family recombination-promoting nuclease/putative transposase</fullName>
    </submittedName>
</protein>
<proteinExistence type="predicted"/>
<dbReference type="Pfam" id="PF11103">
    <property type="entry name" value="DUF2887"/>
    <property type="match status" value="1"/>
</dbReference>
<dbReference type="PANTHER" id="PTHR35586">
    <property type="entry name" value="SLL1691 PROTEIN"/>
    <property type="match status" value="1"/>
</dbReference>
<reference evidence="1" key="1">
    <citation type="submission" date="2020-09" db="EMBL/GenBank/DDBJ databases">
        <title>Iningainema tapete sp. nov. (Scytonemataceae, Cyanobacteria) from greenhouses in central Florida (USA) produces two types of nodularin with biosynthetic potential for microcystin-LR and anabaenopeptins.</title>
        <authorList>
            <person name="Berthold D.E."/>
            <person name="Lefler F.W."/>
            <person name="Huang I.-S."/>
            <person name="Abdulla H."/>
            <person name="Zimba P.V."/>
            <person name="Laughinghouse H.D. IV."/>
        </authorList>
    </citation>
    <scope>NUCLEOTIDE SEQUENCE</scope>
    <source>
        <strain evidence="1">BLCCT55</strain>
    </source>
</reference>
<evidence type="ECO:0000313" key="1">
    <source>
        <dbReference type="EMBL" id="MBD2771038.1"/>
    </source>
</evidence>
<name>A0A8J6XD50_9CYAN</name>
<dbReference type="PANTHER" id="PTHR35586:SF2">
    <property type="entry name" value="SLL1542 PROTEIN"/>
    <property type="match status" value="1"/>
</dbReference>